<dbReference type="Gene3D" id="3.20.20.80">
    <property type="entry name" value="Glycosidases"/>
    <property type="match status" value="1"/>
</dbReference>
<protein>
    <recommendedName>
        <fullName evidence="5">Beta-glucuronidase C-terminal domain-containing protein</fullName>
    </recommendedName>
</protein>
<name>B8LEW6_THAPS</name>
<dbReference type="KEGG" id="tps:THAPSDRAFT_bd1944"/>
<dbReference type="Pfam" id="PF03662">
    <property type="entry name" value="Glyco_hydro_79n"/>
    <property type="match status" value="1"/>
</dbReference>
<dbReference type="AlphaFoldDB" id="B8LEW6"/>
<evidence type="ECO:0000313" key="3">
    <source>
        <dbReference type="EMBL" id="EED86121.1"/>
    </source>
</evidence>
<dbReference type="GeneID" id="7447439"/>
<dbReference type="PANTHER" id="PTHR14363">
    <property type="entry name" value="HEPARANASE-RELATED"/>
    <property type="match status" value="1"/>
</dbReference>
<dbReference type="eggNOG" id="ENOG502QQST">
    <property type="taxonomic scope" value="Eukaryota"/>
</dbReference>
<dbReference type="GO" id="GO:0004566">
    <property type="term" value="F:beta-glucuronidase activity"/>
    <property type="evidence" value="ECO:0000318"/>
    <property type="project" value="GO_Central"/>
</dbReference>
<evidence type="ECO:0000256" key="1">
    <source>
        <dbReference type="ARBA" id="ARBA00009800"/>
    </source>
</evidence>
<reference evidence="3 4" key="1">
    <citation type="journal article" date="2004" name="Science">
        <title>The genome of the diatom Thalassiosira pseudonana: ecology, evolution, and metabolism.</title>
        <authorList>
            <person name="Armbrust E.V."/>
            <person name="Berges J.A."/>
            <person name="Bowler C."/>
            <person name="Green B.R."/>
            <person name="Martinez D."/>
            <person name="Putnam N.H."/>
            <person name="Zhou S."/>
            <person name="Allen A.E."/>
            <person name="Apt K.E."/>
            <person name="Bechner M."/>
            <person name="Brzezinski M.A."/>
            <person name="Chaal B.K."/>
            <person name="Chiovitti A."/>
            <person name="Davis A.K."/>
            <person name="Demarest M.S."/>
            <person name="Detter J.C."/>
            <person name="Glavina T."/>
            <person name="Goodstein D."/>
            <person name="Hadi M.Z."/>
            <person name="Hellsten U."/>
            <person name="Hildebrand M."/>
            <person name="Jenkins B.D."/>
            <person name="Jurka J."/>
            <person name="Kapitonov V.V."/>
            <person name="Kroger N."/>
            <person name="Lau W.W."/>
            <person name="Lane T.W."/>
            <person name="Larimer F.W."/>
            <person name="Lippmeier J.C."/>
            <person name="Lucas S."/>
            <person name="Medina M."/>
            <person name="Montsant A."/>
            <person name="Obornik M."/>
            <person name="Parker M.S."/>
            <person name="Palenik B."/>
            <person name="Pazour G.J."/>
            <person name="Richardson P.M."/>
            <person name="Rynearson T.A."/>
            <person name="Saito M.A."/>
            <person name="Schwartz D.C."/>
            <person name="Thamatrakoln K."/>
            <person name="Valentin K."/>
            <person name="Vardi A."/>
            <person name="Wilkerson F.P."/>
            <person name="Rokhsar D.S."/>
        </authorList>
    </citation>
    <scope>NUCLEOTIDE SEQUENCE [LARGE SCALE GENOMIC DNA]</scope>
    <source>
        <strain evidence="3 4">CCMP1335</strain>
    </source>
</reference>
<feature type="region of interest" description="Disordered" evidence="2">
    <location>
        <begin position="528"/>
        <end position="573"/>
    </location>
</feature>
<dbReference type="PaxDb" id="35128-Thapsdraft1944"/>
<organism evidence="3 4">
    <name type="scientific">Thalassiosira pseudonana</name>
    <name type="common">Marine diatom</name>
    <name type="synonym">Cyclotella nana</name>
    <dbReference type="NCBI Taxonomy" id="35128"/>
    <lineage>
        <taxon>Eukaryota</taxon>
        <taxon>Sar</taxon>
        <taxon>Stramenopiles</taxon>
        <taxon>Ochrophyta</taxon>
        <taxon>Bacillariophyta</taxon>
        <taxon>Coscinodiscophyceae</taxon>
        <taxon>Thalassiosirophycidae</taxon>
        <taxon>Thalassiosirales</taxon>
        <taxon>Thalassiosiraceae</taxon>
        <taxon>Thalassiosira</taxon>
    </lineage>
</organism>
<dbReference type="HOGENOM" id="CLU_392588_0_0_1"/>
<comment type="similarity">
    <text evidence="1">Belongs to the glycosyl hydrolase 79 family.</text>
</comment>
<dbReference type="SUPFAM" id="SSF51445">
    <property type="entry name" value="(Trans)glycosidases"/>
    <property type="match status" value="1"/>
</dbReference>
<dbReference type="EMBL" id="DS999453">
    <property type="protein sequence ID" value="EED86121.1"/>
    <property type="molecule type" value="Genomic_DNA"/>
</dbReference>
<dbReference type="RefSeq" id="XP_002297572.1">
    <property type="nucleotide sequence ID" value="XM_002297536.1"/>
</dbReference>
<dbReference type="InParanoid" id="B8LEW6"/>
<accession>B8LEW6</accession>
<evidence type="ECO:0000313" key="4">
    <source>
        <dbReference type="Proteomes" id="UP000001449"/>
    </source>
</evidence>
<dbReference type="InterPro" id="IPR017853">
    <property type="entry name" value="GH"/>
</dbReference>
<proteinExistence type="inferred from homology"/>
<gene>
    <name evidence="3" type="ORF">THAPSDRAFT_bd1944</name>
</gene>
<dbReference type="GO" id="GO:0016020">
    <property type="term" value="C:membrane"/>
    <property type="evidence" value="ECO:0007669"/>
    <property type="project" value="InterPro"/>
</dbReference>
<dbReference type="Proteomes" id="UP000001449">
    <property type="component" value="Unassembled WGS sequence"/>
</dbReference>
<dbReference type="OMA" id="YMRGSIT"/>
<dbReference type="InterPro" id="IPR005199">
    <property type="entry name" value="Glyco_hydro_79"/>
</dbReference>
<reference evidence="3 4" key="2">
    <citation type="journal article" date="2008" name="Nature">
        <title>The Phaeodactylum genome reveals the evolutionary history of diatom genomes.</title>
        <authorList>
            <person name="Bowler C."/>
            <person name="Allen A.E."/>
            <person name="Badger J.H."/>
            <person name="Grimwood J."/>
            <person name="Jabbari K."/>
            <person name="Kuo A."/>
            <person name="Maheswari U."/>
            <person name="Martens C."/>
            <person name="Maumus F."/>
            <person name="Otillar R.P."/>
            <person name="Rayko E."/>
            <person name="Salamov A."/>
            <person name="Vandepoele K."/>
            <person name="Beszteri B."/>
            <person name="Gruber A."/>
            <person name="Heijde M."/>
            <person name="Katinka M."/>
            <person name="Mock T."/>
            <person name="Valentin K."/>
            <person name="Verret F."/>
            <person name="Berges J.A."/>
            <person name="Brownlee C."/>
            <person name="Cadoret J.P."/>
            <person name="Chiovitti A."/>
            <person name="Choi C.J."/>
            <person name="Coesel S."/>
            <person name="De Martino A."/>
            <person name="Detter J.C."/>
            <person name="Durkin C."/>
            <person name="Falciatore A."/>
            <person name="Fournet J."/>
            <person name="Haruta M."/>
            <person name="Huysman M.J."/>
            <person name="Jenkins B.D."/>
            <person name="Jiroutova K."/>
            <person name="Jorgensen R.E."/>
            <person name="Joubert Y."/>
            <person name="Kaplan A."/>
            <person name="Kroger N."/>
            <person name="Kroth P.G."/>
            <person name="La Roche J."/>
            <person name="Lindquist E."/>
            <person name="Lommer M."/>
            <person name="Martin-Jezequel V."/>
            <person name="Lopez P.J."/>
            <person name="Lucas S."/>
            <person name="Mangogna M."/>
            <person name="McGinnis K."/>
            <person name="Medlin L.K."/>
            <person name="Montsant A."/>
            <person name="Oudot-Le Secq M.P."/>
            <person name="Napoli C."/>
            <person name="Obornik M."/>
            <person name="Parker M.S."/>
            <person name="Petit J.L."/>
            <person name="Porcel B.M."/>
            <person name="Poulsen N."/>
            <person name="Robison M."/>
            <person name="Rychlewski L."/>
            <person name="Rynearson T.A."/>
            <person name="Schmutz J."/>
            <person name="Shapiro H."/>
            <person name="Siaut M."/>
            <person name="Stanley M."/>
            <person name="Sussman M.R."/>
            <person name="Taylor A.R."/>
            <person name="Vardi A."/>
            <person name="von Dassow P."/>
            <person name="Vyverman W."/>
            <person name="Willis A."/>
            <person name="Wyrwicz L.S."/>
            <person name="Rokhsar D.S."/>
            <person name="Weissenbach J."/>
            <person name="Armbrust E.V."/>
            <person name="Green B.R."/>
            <person name="Van de Peer Y."/>
            <person name="Grigoriev I.V."/>
        </authorList>
    </citation>
    <scope>NUCLEOTIDE SEQUENCE [LARGE SCALE GENOMIC DNA]</scope>
    <source>
        <strain evidence="3 4">CCMP1335</strain>
    </source>
</reference>
<evidence type="ECO:0008006" key="5">
    <source>
        <dbReference type="Google" id="ProtNLM"/>
    </source>
</evidence>
<sequence length="703" mass="77279">MVSSVTLEISLSSENTHSFTNILPEYVSTTMDWWPPSDIAWGNASVINADLSHPMLLAATKGLSPFYLRIGGSQADEIMYNFPSTTEVNLNTSAINEVLEAACSKKPQKCLTSNRWEEVLNFAHNSGARLVFTLAYVLHTRDINGTNDVHDWDSSNARSLLEYTANSEYAKLGTVYGFELGNELRHKNKIRNVTRIAGAYQELRRMVDGIWDKGERVNYHKPLLFGPASTGKSETSNLLASLGEHIDIVTYHKYHGGGKDPKLPNYVRNPSYFNHPMKLSDQGKAIQKYMANNTMKPQLWVGEGALAYNSGAVGVTDSFLGSLWFANLLGVLTKTDPVPHSVYCRQALIGGYYELISHETLTPNPDYWVAFMFKNVIGASKAIGPILSPQRKDSLHLSTLVTFGCCKKPGQDTVLVHAFCSNSNNDYGSSGDVVFVVINVSTDKAVDLDVPLGTTRTEFVLIPNNHGLKSREVLLNGEVLAIGESATISDVRNLGVNRQSNETIHVPPISISFIVVHGANIKQCMSSSKTTMSTTPSDDKELMQQTQTTTRPTMSPTAVELPQTKTPTSAPPIVPAIQSSTQTDSSPDTKMATAVFIEQNVDRTNKDFAYTELLVQLCSIVTLFFVTFCRLMERMEPRSSPAVSFTSFHTKLNRQSTIGIERSNNTFIEDMKENVEVLPVLDAAGDSPTLIVVNVLGLMTHSG</sequence>
<keyword evidence="4" id="KW-1185">Reference proteome</keyword>
<evidence type="ECO:0000256" key="2">
    <source>
        <dbReference type="SAM" id="MobiDB-lite"/>
    </source>
</evidence>
<dbReference type="PANTHER" id="PTHR14363:SF17">
    <property type="entry name" value="HEPARANASE-LIKE PROTEIN 3"/>
    <property type="match status" value="1"/>
</dbReference>